<protein>
    <recommendedName>
        <fullName evidence="4">Secreted protein</fullName>
    </recommendedName>
</protein>
<reference evidence="2" key="3">
    <citation type="submission" date="2022-06" db="UniProtKB">
        <authorList>
            <consortium name="EnsemblPlants"/>
        </authorList>
    </citation>
    <scope>IDENTIFICATION</scope>
</reference>
<evidence type="ECO:0000313" key="2">
    <source>
        <dbReference type="EnsemblPlants" id="TuG1812G0200002593.01.T01"/>
    </source>
</evidence>
<sequence>MDLLTLFALFCFGLLGYSKDNVASFPFQPFVGVITLGNSGAPSRSTSSLIRVSKVSPWSTINSKFLCLVVVEIINKTSASQTISFSPSATDFPGWHQ</sequence>
<evidence type="ECO:0000313" key="3">
    <source>
        <dbReference type="Proteomes" id="UP000015106"/>
    </source>
</evidence>
<feature type="signal peptide" evidence="1">
    <location>
        <begin position="1"/>
        <end position="18"/>
    </location>
</feature>
<name>A0A8R7PDW2_TRIUA</name>
<reference evidence="3" key="1">
    <citation type="journal article" date="2013" name="Nature">
        <title>Draft genome of the wheat A-genome progenitor Triticum urartu.</title>
        <authorList>
            <person name="Ling H.Q."/>
            <person name="Zhao S."/>
            <person name="Liu D."/>
            <person name="Wang J."/>
            <person name="Sun H."/>
            <person name="Zhang C."/>
            <person name="Fan H."/>
            <person name="Li D."/>
            <person name="Dong L."/>
            <person name="Tao Y."/>
            <person name="Gao C."/>
            <person name="Wu H."/>
            <person name="Li Y."/>
            <person name="Cui Y."/>
            <person name="Guo X."/>
            <person name="Zheng S."/>
            <person name="Wang B."/>
            <person name="Yu K."/>
            <person name="Liang Q."/>
            <person name="Yang W."/>
            <person name="Lou X."/>
            <person name="Chen J."/>
            <person name="Feng M."/>
            <person name="Jian J."/>
            <person name="Zhang X."/>
            <person name="Luo G."/>
            <person name="Jiang Y."/>
            <person name="Liu J."/>
            <person name="Wang Z."/>
            <person name="Sha Y."/>
            <person name="Zhang B."/>
            <person name="Wu H."/>
            <person name="Tang D."/>
            <person name="Shen Q."/>
            <person name="Xue P."/>
            <person name="Zou S."/>
            <person name="Wang X."/>
            <person name="Liu X."/>
            <person name="Wang F."/>
            <person name="Yang Y."/>
            <person name="An X."/>
            <person name="Dong Z."/>
            <person name="Zhang K."/>
            <person name="Zhang X."/>
            <person name="Luo M.C."/>
            <person name="Dvorak J."/>
            <person name="Tong Y."/>
            <person name="Wang J."/>
            <person name="Yang H."/>
            <person name="Li Z."/>
            <person name="Wang D."/>
            <person name="Zhang A."/>
            <person name="Wang J."/>
        </authorList>
    </citation>
    <scope>NUCLEOTIDE SEQUENCE</scope>
    <source>
        <strain evidence="3">cv. G1812</strain>
    </source>
</reference>
<evidence type="ECO:0000256" key="1">
    <source>
        <dbReference type="SAM" id="SignalP"/>
    </source>
</evidence>
<organism evidence="2 3">
    <name type="scientific">Triticum urartu</name>
    <name type="common">Red wild einkorn</name>
    <name type="synonym">Crithodium urartu</name>
    <dbReference type="NCBI Taxonomy" id="4572"/>
    <lineage>
        <taxon>Eukaryota</taxon>
        <taxon>Viridiplantae</taxon>
        <taxon>Streptophyta</taxon>
        <taxon>Embryophyta</taxon>
        <taxon>Tracheophyta</taxon>
        <taxon>Spermatophyta</taxon>
        <taxon>Magnoliopsida</taxon>
        <taxon>Liliopsida</taxon>
        <taxon>Poales</taxon>
        <taxon>Poaceae</taxon>
        <taxon>BOP clade</taxon>
        <taxon>Pooideae</taxon>
        <taxon>Triticodae</taxon>
        <taxon>Triticeae</taxon>
        <taxon>Triticinae</taxon>
        <taxon>Triticum</taxon>
    </lineage>
</organism>
<reference evidence="2" key="2">
    <citation type="submission" date="2018-03" db="EMBL/GenBank/DDBJ databases">
        <title>The Triticum urartu genome reveals the dynamic nature of wheat genome evolution.</title>
        <authorList>
            <person name="Ling H."/>
            <person name="Ma B."/>
            <person name="Shi X."/>
            <person name="Liu H."/>
            <person name="Dong L."/>
            <person name="Sun H."/>
            <person name="Cao Y."/>
            <person name="Gao Q."/>
            <person name="Zheng S."/>
            <person name="Li Y."/>
            <person name="Yu Y."/>
            <person name="Du H."/>
            <person name="Qi M."/>
            <person name="Li Y."/>
            <person name="Yu H."/>
            <person name="Cui Y."/>
            <person name="Wang N."/>
            <person name="Chen C."/>
            <person name="Wu H."/>
            <person name="Zhao Y."/>
            <person name="Zhang J."/>
            <person name="Li Y."/>
            <person name="Zhou W."/>
            <person name="Zhang B."/>
            <person name="Hu W."/>
            <person name="Eijk M."/>
            <person name="Tang J."/>
            <person name="Witsenboer H."/>
            <person name="Zhao S."/>
            <person name="Li Z."/>
            <person name="Zhang A."/>
            <person name="Wang D."/>
            <person name="Liang C."/>
        </authorList>
    </citation>
    <scope>NUCLEOTIDE SEQUENCE [LARGE SCALE GENOMIC DNA]</scope>
    <source>
        <strain evidence="2">cv. G1812</strain>
    </source>
</reference>
<dbReference type="Proteomes" id="UP000015106">
    <property type="component" value="Chromosome 2"/>
</dbReference>
<accession>A0A8R7PDW2</accession>
<keyword evidence="3" id="KW-1185">Reference proteome</keyword>
<proteinExistence type="predicted"/>
<dbReference type="AlphaFoldDB" id="A0A8R7PDW2"/>
<dbReference type="EnsemblPlants" id="TuG1812G0200002593.01.T01">
    <property type="protein sequence ID" value="TuG1812G0200002593.01.T01"/>
    <property type="gene ID" value="TuG1812G0200002593.01"/>
</dbReference>
<evidence type="ECO:0008006" key="4">
    <source>
        <dbReference type="Google" id="ProtNLM"/>
    </source>
</evidence>
<feature type="chain" id="PRO_5035844571" description="Secreted protein" evidence="1">
    <location>
        <begin position="19"/>
        <end position="97"/>
    </location>
</feature>
<dbReference type="Gramene" id="TuG1812G0200002593.01.T01">
    <property type="protein sequence ID" value="TuG1812G0200002593.01.T01"/>
    <property type="gene ID" value="TuG1812G0200002593.01"/>
</dbReference>
<keyword evidence="1" id="KW-0732">Signal</keyword>